<keyword evidence="1" id="KW-0812">Transmembrane</keyword>
<organism evidence="3">
    <name type="scientific">Caenorhabditis brenneri</name>
    <name type="common">Nematode worm</name>
    <dbReference type="NCBI Taxonomy" id="135651"/>
    <lineage>
        <taxon>Eukaryota</taxon>
        <taxon>Metazoa</taxon>
        <taxon>Ecdysozoa</taxon>
        <taxon>Nematoda</taxon>
        <taxon>Chromadorea</taxon>
        <taxon>Rhabditida</taxon>
        <taxon>Rhabditina</taxon>
        <taxon>Rhabditomorpha</taxon>
        <taxon>Rhabditoidea</taxon>
        <taxon>Rhabditidae</taxon>
        <taxon>Peloderinae</taxon>
        <taxon>Caenorhabditis</taxon>
    </lineage>
</organism>
<dbReference type="AlphaFoldDB" id="G0NT79"/>
<dbReference type="FunCoup" id="G0NT79">
    <property type="interactions" value="229"/>
</dbReference>
<keyword evidence="1" id="KW-0472">Membrane</keyword>
<evidence type="ECO:0000256" key="1">
    <source>
        <dbReference type="SAM" id="Phobius"/>
    </source>
</evidence>
<protein>
    <submittedName>
        <fullName evidence="2">Uncharacterized protein</fullName>
    </submittedName>
</protein>
<evidence type="ECO:0000313" key="3">
    <source>
        <dbReference type="Proteomes" id="UP000008068"/>
    </source>
</evidence>
<dbReference type="eggNOG" id="ENOG502TK7J">
    <property type="taxonomic scope" value="Eukaryota"/>
</dbReference>
<dbReference type="OMA" id="KLTFYPQ"/>
<dbReference type="Proteomes" id="UP000008068">
    <property type="component" value="Unassembled WGS sequence"/>
</dbReference>
<dbReference type="EMBL" id="GL379942">
    <property type="protein sequence ID" value="EGT37113.1"/>
    <property type="molecule type" value="Genomic_DNA"/>
</dbReference>
<gene>
    <name evidence="2" type="ORF">CAEBREN_00718</name>
</gene>
<keyword evidence="1" id="KW-1133">Transmembrane helix</keyword>
<dbReference type="HOGENOM" id="CLU_2887866_0_0_1"/>
<feature type="transmembrane region" description="Helical" evidence="1">
    <location>
        <begin position="6"/>
        <end position="28"/>
    </location>
</feature>
<evidence type="ECO:0000313" key="2">
    <source>
        <dbReference type="EMBL" id="EGT37113.1"/>
    </source>
</evidence>
<name>G0NT79_CAEBE</name>
<sequence length="65" mass="7459">MAFQSSFFFLVIIVIVLIIDDVFCYATYKLGPRNQRFASFNNLLNTIPVMPKLTFYPQAPPGRVN</sequence>
<keyword evidence="3" id="KW-1185">Reference proteome</keyword>
<dbReference type="InParanoid" id="G0NT79"/>
<proteinExistence type="predicted"/>
<accession>G0NT79</accession>
<dbReference type="OrthoDB" id="5851288at2759"/>
<reference evidence="3" key="1">
    <citation type="submission" date="2011-07" db="EMBL/GenBank/DDBJ databases">
        <authorList>
            <consortium name="Caenorhabditis brenneri Sequencing and Analysis Consortium"/>
            <person name="Wilson R.K."/>
        </authorList>
    </citation>
    <scope>NUCLEOTIDE SEQUENCE [LARGE SCALE GENOMIC DNA]</scope>
    <source>
        <strain evidence="3">PB2801</strain>
    </source>
</reference>